<dbReference type="AlphaFoldDB" id="K0JY47"/>
<feature type="compositionally biased region" description="Polar residues" evidence="1">
    <location>
        <begin position="58"/>
        <end position="68"/>
    </location>
</feature>
<dbReference type="EMBL" id="HE804045">
    <property type="protein sequence ID" value="CCH32885.1"/>
    <property type="molecule type" value="Genomic_DNA"/>
</dbReference>
<dbReference type="BioCyc" id="SESP1179773:BN6_RS27130-MONOMER"/>
<feature type="compositionally biased region" description="Basic and acidic residues" evidence="1">
    <location>
        <begin position="70"/>
        <end position="80"/>
    </location>
</feature>
<dbReference type="RefSeq" id="WP_015102997.1">
    <property type="nucleotide sequence ID" value="NC_019673.1"/>
</dbReference>
<reference evidence="2 3" key="1">
    <citation type="journal article" date="2012" name="BMC Genomics">
        <title>Complete genome sequence of Saccharothrix espanaensis DSM 44229T and comparison to the other completely sequenced Pseudonocardiaceae.</title>
        <authorList>
            <person name="Strobel T."/>
            <person name="Al-Dilaimi A."/>
            <person name="Blom J."/>
            <person name="Gessner A."/>
            <person name="Kalinowski J."/>
            <person name="Luzhetska M."/>
            <person name="Puhler A."/>
            <person name="Szczepanowski R."/>
            <person name="Bechthold A."/>
            <person name="Ruckert C."/>
        </authorList>
    </citation>
    <scope>NUCLEOTIDE SEQUENCE [LARGE SCALE GENOMIC DNA]</scope>
    <source>
        <strain evidence="3">ATCC 51144 / DSM 44229 / JCM 9112 / NBRC 15066 / NRRL 15764</strain>
    </source>
</reference>
<evidence type="ECO:0000256" key="1">
    <source>
        <dbReference type="SAM" id="MobiDB-lite"/>
    </source>
</evidence>
<dbReference type="STRING" id="1179773.BN6_56260"/>
<dbReference type="KEGG" id="sesp:BN6_56260"/>
<dbReference type="Proteomes" id="UP000006281">
    <property type="component" value="Chromosome"/>
</dbReference>
<dbReference type="PATRIC" id="fig|1179773.3.peg.5666"/>
<evidence type="ECO:0000313" key="3">
    <source>
        <dbReference type="Proteomes" id="UP000006281"/>
    </source>
</evidence>
<proteinExistence type="predicted"/>
<protein>
    <submittedName>
        <fullName evidence="2">Uncharacterized protein</fullName>
    </submittedName>
</protein>
<organism evidence="2 3">
    <name type="scientific">Saccharothrix espanaensis (strain ATCC 51144 / DSM 44229 / JCM 9112 / NBRC 15066 / NRRL 15764)</name>
    <dbReference type="NCBI Taxonomy" id="1179773"/>
    <lineage>
        <taxon>Bacteria</taxon>
        <taxon>Bacillati</taxon>
        <taxon>Actinomycetota</taxon>
        <taxon>Actinomycetes</taxon>
        <taxon>Pseudonocardiales</taxon>
        <taxon>Pseudonocardiaceae</taxon>
        <taxon>Saccharothrix</taxon>
    </lineage>
</organism>
<evidence type="ECO:0000313" key="2">
    <source>
        <dbReference type="EMBL" id="CCH32885.1"/>
    </source>
</evidence>
<feature type="region of interest" description="Disordered" evidence="1">
    <location>
        <begin position="49"/>
        <end position="80"/>
    </location>
</feature>
<dbReference type="HOGENOM" id="CLU_2587619_0_0_11"/>
<gene>
    <name evidence="2" type="ordered locus">BN6_56260</name>
</gene>
<name>K0JY47_SACES</name>
<sequence length="80" mass="8933">MSFKDKAQRALALGEIVVTLSGLGQAPPDMPRYLQQQYGDAAKVRLKDNPARIKRLTAPTTKQSTSHTLSRRELKELRGK</sequence>
<accession>K0JY47</accession>
<keyword evidence="3" id="KW-1185">Reference proteome</keyword>